<dbReference type="EMBL" id="JBHUDE010000040">
    <property type="protein sequence ID" value="MFD1607714.1"/>
    <property type="molecule type" value="Genomic_DNA"/>
</dbReference>
<dbReference type="NCBIfam" id="NF005809">
    <property type="entry name" value="PRK07670.1"/>
    <property type="match status" value="1"/>
</dbReference>
<dbReference type="Pfam" id="PF04539">
    <property type="entry name" value="Sigma70_r3"/>
    <property type="match status" value="1"/>
</dbReference>
<dbReference type="InterPro" id="IPR007630">
    <property type="entry name" value="RNA_pol_sigma70_r4"/>
</dbReference>
<dbReference type="SUPFAM" id="SSF88946">
    <property type="entry name" value="Sigma2 domain of RNA polymerase sigma factors"/>
    <property type="match status" value="1"/>
</dbReference>
<keyword evidence="1" id="KW-0805">Transcription regulation</keyword>
<evidence type="ECO:0000256" key="4">
    <source>
        <dbReference type="ARBA" id="ARBA00023163"/>
    </source>
</evidence>
<evidence type="ECO:0000313" key="7">
    <source>
        <dbReference type="Proteomes" id="UP001597221"/>
    </source>
</evidence>
<proteinExistence type="predicted"/>
<dbReference type="Pfam" id="PF04545">
    <property type="entry name" value="Sigma70_r4"/>
    <property type="match status" value="1"/>
</dbReference>
<evidence type="ECO:0000256" key="1">
    <source>
        <dbReference type="ARBA" id="ARBA00023015"/>
    </source>
</evidence>
<reference evidence="7" key="1">
    <citation type="journal article" date="2019" name="Int. J. Syst. Evol. Microbiol.">
        <title>The Global Catalogue of Microorganisms (GCM) 10K type strain sequencing project: providing services to taxonomists for standard genome sequencing and annotation.</title>
        <authorList>
            <consortium name="The Broad Institute Genomics Platform"/>
            <consortium name="The Broad Institute Genome Sequencing Center for Infectious Disease"/>
            <person name="Wu L."/>
            <person name="Ma J."/>
        </authorList>
    </citation>
    <scope>NUCLEOTIDE SEQUENCE [LARGE SCALE GENOMIC DNA]</scope>
    <source>
        <strain evidence="7">CGMCC 1.12376</strain>
    </source>
</reference>
<dbReference type="InterPro" id="IPR007624">
    <property type="entry name" value="RNA_pol_sigma70_r3"/>
</dbReference>
<dbReference type="PANTHER" id="PTHR30385:SF7">
    <property type="entry name" value="RNA POLYMERASE SIGMA FACTOR FLIA"/>
    <property type="match status" value="1"/>
</dbReference>
<protein>
    <submittedName>
        <fullName evidence="6">FliA/WhiG family RNA polymerase sigma factor</fullName>
    </submittedName>
</protein>
<dbReference type="SUPFAM" id="SSF88659">
    <property type="entry name" value="Sigma3 and sigma4 domains of RNA polymerase sigma factors"/>
    <property type="match status" value="2"/>
</dbReference>
<organism evidence="6 7">
    <name type="scientific">Oceanobacillus luteolus</name>
    <dbReference type="NCBI Taxonomy" id="1274358"/>
    <lineage>
        <taxon>Bacteria</taxon>
        <taxon>Bacillati</taxon>
        <taxon>Bacillota</taxon>
        <taxon>Bacilli</taxon>
        <taxon>Bacillales</taxon>
        <taxon>Bacillaceae</taxon>
        <taxon>Oceanobacillus</taxon>
    </lineage>
</organism>
<dbReference type="PIRSF" id="PIRSF000770">
    <property type="entry name" value="RNA_pol_sigma-SigE/K"/>
    <property type="match status" value="1"/>
</dbReference>
<dbReference type="PRINTS" id="PR00046">
    <property type="entry name" value="SIGMA70FCT"/>
</dbReference>
<dbReference type="PANTHER" id="PTHR30385">
    <property type="entry name" value="SIGMA FACTOR F FLAGELLAR"/>
    <property type="match status" value="1"/>
</dbReference>
<dbReference type="Gene3D" id="1.20.140.160">
    <property type="match status" value="1"/>
</dbReference>
<dbReference type="InterPro" id="IPR013324">
    <property type="entry name" value="RNA_pol_sigma_r3/r4-like"/>
</dbReference>
<dbReference type="NCBIfam" id="NF005413">
    <property type="entry name" value="PRK06986.1"/>
    <property type="match status" value="1"/>
</dbReference>
<evidence type="ECO:0000256" key="2">
    <source>
        <dbReference type="ARBA" id="ARBA00023082"/>
    </source>
</evidence>
<dbReference type="NCBIfam" id="TIGR02937">
    <property type="entry name" value="sigma70-ECF"/>
    <property type="match status" value="1"/>
</dbReference>
<evidence type="ECO:0000259" key="5">
    <source>
        <dbReference type="PROSITE" id="PS00716"/>
    </source>
</evidence>
<dbReference type="InterPro" id="IPR012845">
    <property type="entry name" value="RNA_pol_sigma_FliA_WhiG"/>
</dbReference>
<name>A0ABW4HSE6_9BACI</name>
<keyword evidence="3" id="KW-0238">DNA-binding</keyword>
<dbReference type="InterPro" id="IPR014284">
    <property type="entry name" value="RNA_pol_sigma-70_dom"/>
</dbReference>
<dbReference type="CDD" id="cd06171">
    <property type="entry name" value="Sigma70_r4"/>
    <property type="match status" value="1"/>
</dbReference>
<feature type="domain" description="RNA polymerase sigma-70" evidence="5">
    <location>
        <begin position="220"/>
        <end position="246"/>
    </location>
</feature>
<dbReference type="RefSeq" id="WP_251510725.1">
    <property type="nucleotide sequence ID" value="NZ_JAMBON010000001.1"/>
</dbReference>
<dbReference type="PROSITE" id="PS00716">
    <property type="entry name" value="SIGMA70_2"/>
    <property type="match status" value="1"/>
</dbReference>
<keyword evidence="7" id="KW-1185">Reference proteome</keyword>
<dbReference type="Pfam" id="PF04542">
    <property type="entry name" value="Sigma70_r2"/>
    <property type="match status" value="1"/>
</dbReference>
<dbReference type="Proteomes" id="UP001597221">
    <property type="component" value="Unassembled WGS sequence"/>
</dbReference>
<gene>
    <name evidence="6" type="ORF">ACFSBH_08615</name>
</gene>
<keyword evidence="4" id="KW-0804">Transcription</keyword>
<comment type="caution">
    <text evidence="6">The sequence shown here is derived from an EMBL/GenBank/DDBJ whole genome shotgun (WGS) entry which is preliminary data.</text>
</comment>
<dbReference type="InterPro" id="IPR000943">
    <property type="entry name" value="RNA_pol_sigma70"/>
</dbReference>
<dbReference type="NCBIfam" id="TIGR02479">
    <property type="entry name" value="FliA_WhiG"/>
    <property type="match status" value="1"/>
</dbReference>
<sequence length="256" mass="29959">MSSKSSYEQLLWQRWQEKEDEATLNEIIHYYTYLVDYHVERISSHLPNNVSKDDIRSFGLLGLYDAIKKFEFERNLKFDTYASFRIKGTIIDGLRKEDWLPRSLREKAKKVERVSQELEQELQRIPTSKEIGNRLEMSEDEVESVVRDALFSNVLSIEEKPKKEQEFSEGIGYTIPDVNAASPEENMTKDELKQELIEGLKSLNKNEQMVISLFYYDELTLTEIGEVLNLTTSRISQIHKKAIYKLKDILAKVAEH</sequence>
<evidence type="ECO:0000313" key="6">
    <source>
        <dbReference type="EMBL" id="MFD1607714.1"/>
    </source>
</evidence>
<dbReference type="Gene3D" id="1.10.1740.10">
    <property type="match status" value="1"/>
</dbReference>
<accession>A0ABW4HSE6</accession>
<evidence type="ECO:0000256" key="3">
    <source>
        <dbReference type="ARBA" id="ARBA00023125"/>
    </source>
</evidence>
<keyword evidence="2" id="KW-0731">Sigma factor</keyword>
<dbReference type="InterPro" id="IPR013325">
    <property type="entry name" value="RNA_pol_sigma_r2"/>
</dbReference>
<dbReference type="InterPro" id="IPR007627">
    <property type="entry name" value="RNA_pol_sigma70_r2"/>
</dbReference>